<gene>
    <name evidence="2" type="ORF">ACFQFQ_24520</name>
</gene>
<protein>
    <submittedName>
        <fullName evidence="2">Uncharacterized protein</fullName>
    </submittedName>
</protein>
<evidence type="ECO:0000256" key="1">
    <source>
        <dbReference type="SAM" id="Phobius"/>
    </source>
</evidence>
<evidence type="ECO:0000313" key="2">
    <source>
        <dbReference type="EMBL" id="MFC6761941.1"/>
    </source>
</evidence>
<comment type="caution">
    <text evidence="2">The sequence shown here is derived from an EMBL/GenBank/DDBJ whole genome shotgun (WGS) entry which is preliminary data.</text>
</comment>
<keyword evidence="1" id="KW-0812">Transmembrane</keyword>
<evidence type="ECO:0000313" key="3">
    <source>
        <dbReference type="Proteomes" id="UP001596353"/>
    </source>
</evidence>
<keyword evidence="3" id="KW-1185">Reference proteome</keyword>
<name>A0ABW2B9N1_9RHOB</name>
<dbReference type="Proteomes" id="UP001596353">
    <property type="component" value="Unassembled WGS sequence"/>
</dbReference>
<organism evidence="2 3">
    <name type="scientific">Sulfitobacter porphyrae</name>
    <dbReference type="NCBI Taxonomy" id="1246864"/>
    <lineage>
        <taxon>Bacteria</taxon>
        <taxon>Pseudomonadati</taxon>
        <taxon>Pseudomonadota</taxon>
        <taxon>Alphaproteobacteria</taxon>
        <taxon>Rhodobacterales</taxon>
        <taxon>Roseobacteraceae</taxon>
        <taxon>Sulfitobacter</taxon>
    </lineage>
</organism>
<keyword evidence="1" id="KW-0472">Membrane</keyword>
<sequence>MTIRGILCAIPLVFTGWILTLITVSLLTDEAPAQVVLFPSASFMQSLSDDIAILGSNGWSVTLAAPRSGFAASLYRTGARIVLPAGLPGCLPLPR</sequence>
<proteinExistence type="predicted"/>
<accession>A0ABW2B9N1</accession>
<dbReference type="EMBL" id="JBHSWG010000003">
    <property type="protein sequence ID" value="MFC6761941.1"/>
    <property type="molecule type" value="Genomic_DNA"/>
</dbReference>
<keyword evidence="1" id="KW-1133">Transmembrane helix</keyword>
<feature type="transmembrane region" description="Helical" evidence="1">
    <location>
        <begin position="7"/>
        <end position="27"/>
    </location>
</feature>
<reference evidence="3" key="1">
    <citation type="journal article" date="2019" name="Int. J. Syst. Evol. Microbiol.">
        <title>The Global Catalogue of Microorganisms (GCM) 10K type strain sequencing project: providing services to taxonomists for standard genome sequencing and annotation.</title>
        <authorList>
            <consortium name="The Broad Institute Genomics Platform"/>
            <consortium name="The Broad Institute Genome Sequencing Center for Infectious Disease"/>
            <person name="Wu L."/>
            <person name="Ma J."/>
        </authorList>
    </citation>
    <scope>NUCLEOTIDE SEQUENCE [LARGE SCALE GENOMIC DNA]</scope>
    <source>
        <strain evidence="3">CCUG 66188</strain>
    </source>
</reference>